<protein>
    <submittedName>
        <fullName evidence="1">Uncharacterized protein</fullName>
    </submittedName>
</protein>
<dbReference type="EMBL" id="FQXO01000010">
    <property type="protein sequence ID" value="SHH35106.1"/>
    <property type="molecule type" value="Genomic_DNA"/>
</dbReference>
<accession>A0A1M5S9D1</accession>
<sequence length="59" mass="7176">MTHKPNKIKSFYDIPTFTWGGTTINWQKEAEELKVYINEKKENIKINDSKKHYYLRDQN</sequence>
<name>A0A1M5S9D1_9FIRM</name>
<organism evidence="1 2">
    <name type="scientific">Caloranaerobacter azorensis DSM 13643</name>
    <dbReference type="NCBI Taxonomy" id="1121264"/>
    <lineage>
        <taxon>Bacteria</taxon>
        <taxon>Bacillati</taxon>
        <taxon>Bacillota</taxon>
        <taxon>Tissierellia</taxon>
        <taxon>Tissierellales</taxon>
        <taxon>Thermohalobacteraceae</taxon>
        <taxon>Caloranaerobacter</taxon>
    </lineage>
</organism>
<dbReference type="Proteomes" id="UP000183967">
    <property type="component" value="Unassembled WGS sequence"/>
</dbReference>
<evidence type="ECO:0000313" key="2">
    <source>
        <dbReference type="Proteomes" id="UP000183967"/>
    </source>
</evidence>
<keyword evidence="2" id="KW-1185">Reference proteome</keyword>
<proteinExistence type="predicted"/>
<dbReference type="AlphaFoldDB" id="A0A1M5S9D1"/>
<reference evidence="2" key="1">
    <citation type="submission" date="2016-11" db="EMBL/GenBank/DDBJ databases">
        <authorList>
            <person name="Varghese N."/>
            <person name="Submissions S."/>
        </authorList>
    </citation>
    <scope>NUCLEOTIDE SEQUENCE [LARGE SCALE GENOMIC DNA]</scope>
    <source>
        <strain evidence="2">DSM 13643</strain>
    </source>
</reference>
<gene>
    <name evidence="1" type="ORF">SAMN02745135_00519</name>
</gene>
<dbReference type="RefSeq" id="WP_073195173.1">
    <property type="nucleotide sequence ID" value="NZ_FQXO01000010.1"/>
</dbReference>
<dbReference type="OrthoDB" id="1757632at2"/>
<evidence type="ECO:0000313" key="1">
    <source>
        <dbReference type="EMBL" id="SHH35106.1"/>
    </source>
</evidence>